<feature type="region of interest" description="Disordered" evidence="14">
    <location>
        <begin position="627"/>
        <end position="655"/>
    </location>
</feature>
<dbReference type="PANTHER" id="PTHR10169:SF38">
    <property type="entry name" value="DNA TOPOISOMERASE 2"/>
    <property type="match status" value="1"/>
</dbReference>
<evidence type="ECO:0000256" key="4">
    <source>
        <dbReference type="ARBA" id="ARBA00011080"/>
    </source>
</evidence>
<dbReference type="InterPro" id="IPR014721">
    <property type="entry name" value="Ribsml_uS5_D2-typ_fold_subgr"/>
</dbReference>
<dbReference type="InterPro" id="IPR006171">
    <property type="entry name" value="TOPRIM_dom"/>
</dbReference>
<evidence type="ECO:0000256" key="10">
    <source>
        <dbReference type="ARBA" id="ARBA00023029"/>
    </source>
</evidence>
<evidence type="ECO:0000256" key="9">
    <source>
        <dbReference type="ARBA" id="ARBA00022842"/>
    </source>
</evidence>
<evidence type="ECO:0000313" key="17">
    <source>
        <dbReference type="EMBL" id="QHT26636.1"/>
    </source>
</evidence>
<evidence type="ECO:0000256" key="11">
    <source>
        <dbReference type="ARBA" id="ARBA00023125"/>
    </source>
</evidence>
<dbReference type="Pfam" id="PF00204">
    <property type="entry name" value="DNA_gyraseB"/>
    <property type="match status" value="1"/>
</dbReference>
<keyword evidence="13" id="KW-0175">Coiled coil</keyword>
<feature type="compositionally biased region" description="Basic and acidic residues" evidence="14">
    <location>
        <begin position="646"/>
        <end position="655"/>
    </location>
</feature>
<feature type="domain" description="Toprim" evidence="15">
    <location>
        <begin position="432"/>
        <end position="549"/>
    </location>
</feature>
<comment type="catalytic activity">
    <reaction evidence="1">
        <text>ATP-dependent breakage, passage and rejoining of double-stranded DNA.</text>
        <dbReference type="EC" id="5.6.2.2"/>
    </reaction>
</comment>
<dbReference type="InterPro" id="IPR013506">
    <property type="entry name" value="Topo_IIA_bsu_dom2"/>
</dbReference>
<dbReference type="PANTHER" id="PTHR10169">
    <property type="entry name" value="DNA TOPOISOMERASE/GYRASE"/>
    <property type="match status" value="1"/>
</dbReference>
<feature type="region of interest" description="Disordered" evidence="14">
    <location>
        <begin position="961"/>
        <end position="983"/>
    </location>
</feature>
<sequence>MSPKKVIKSDVDKYDKITPREHVLLRPDTYIGDIEPTTEDMWIFSEDENIMKKKKIKYTPGFLKIFDETLVNARDASVNDNTCDTIKIEYNIEESFISIFNNGDIGIPVEEHPVHKTMVPSMIFGELLTSSNYNDTEERTTGGRNGLGSKVSNIFSKKFIIEIDDAKRGKRFQQIWKDNMSIAETPKITKLPNKLKSSVKVTFFPDLERFGIDNLNNDHFNLFYKRAFDIAGTTTNKLKIYFNEKKIDTTTFKSYIELYYPAINEIYYDTHERWTVGILYNQEIGGDQISFVNGINTYKGGTHCNHVIDNIIKVLINDYIKKKDKDIKITPSILKENLIFFINSTIINPAFASQTKDTLTTKIDKFGSKYEPSPTFLKKVAKCGIVEHMIELAKFKESSSLKKTDGKKQVKISGIPKLEDANKAGSKESNKCTLILTEGDSAKATAMAGLSVIGRDNFGIFPLKGKLLNVREATASQLLNNEEIKNLKIILGLKQNEDYSNDDKFNSLRYGHILLLTDSDVDGSHIKGLFINMIHSMWPSLIKRVDFIQSLNTPIIKATKGKDIISFYNLTDYDNWKETPESNNYKIKYYKGLGTSTSQEAKEYFTDIQEKLIKYYCENINKIKNIADNNENNDDNNNDINEAEENSDKENFDEENKNDDIKNKIYIPIHDDDDAIRLAFEKSRSDDRKKWLMSYDKNKIINYEQKTVPYFDFIHCDLIHFSNEDLIRSIPSVIDGLKPSQRKILYGSFLRGLDKDEVKVAQLAGFVSDRAAYHHGEMSLNGAIIGMAQNFTGSNNINILKPIGQFGTKLRGGKDYASARYIWTMFDDLTTTIYNPIDNPILDHQFEDGNQIEPEYYAPIIPMILVNGAEGIGTGFSTKIPPYNPLQIIQNIRNIINDKDFEYMDPWWQGFNGTVAKINDYNYEIYGLWNINNDKLTITELPIGEWTSNYKELLEKLLEDNQPIKNKPNEKNKKMQKKNNSFLGYKDNNTDTDVYFELMFEEDYLETAKDIDKTFHLCKKYSITNMHLYSPEGIIKKYNTIEEIMRDFYRVRLKCYEKRKKHQLDILEFQLKLISFKVKFILMIIKKQIDINNKKKSEIEDLLENNDFPKLGKSNDDSKVSYDYLLSMPLYNLSNEKIEDLKKQQNDKETDYKELKSKTEFTIWNEELDILEQKYTKWYNKKLENTNPTTKKIKKSKKN</sequence>
<keyword evidence="6" id="KW-0479">Metal-binding</keyword>
<evidence type="ECO:0000256" key="12">
    <source>
        <dbReference type="ARBA" id="ARBA00023235"/>
    </source>
</evidence>
<dbReference type="GO" id="GO:0003677">
    <property type="term" value="F:DNA binding"/>
    <property type="evidence" value="ECO:0007669"/>
    <property type="project" value="UniProtKB-KW"/>
</dbReference>
<dbReference type="InterPro" id="IPR013759">
    <property type="entry name" value="Topo_IIA_B_C"/>
</dbReference>
<dbReference type="Gene3D" id="3.30.1490.30">
    <property type="match status" value="1"/>
</dbReference>
<dbReference type="Gene3D" id="3.90.199.10">
    <property type="entry name" value="Topoisomerase II, domain 5"/>
    <property type="match status" value="1"/>
</dbReference>
<dbReference type="Gene3D" id="3.30.565.10">
    <property type="entry name" value="Histidine kinase-like ATPase, C-terminal domain"/>
    <property type="match status" value="1"/>
</dbReference>
<feature type="compositionally biased region" description="Acidic residues" evidence="14">
    <location>
        <begin position="631"/>
        <end position="645"/>
    </location>
</feature>
<comment type="cofactor">
    <cofactor evidence="2">
        <name>Ca(2+)</name>
        <dbReference type="ChEBI" id="CHEBI:29108"/>
    </cofactor>
</comment>
<dbReference type="InterPro" id="IPR020568">
    <property type="entry name" value="Ribosomal_Su5_D2-typ_SF"/>
</dbReference>
<dbReference type="FunFam" id="3.90.199.10:FF:000002">
    <property type="entry name" value="DNA topoisomerase 2"/>
    <property type="match status" value="1"/>
</dbReference>
<dbReference type="PRINTS" id="PR01158">
    <property type="entry name" value="TOPISMRASEII"/>
</dbReference>
<dbReference type="SMART" id="SM00433">
    <property type="entry name" value="TOP2c"/>
    <property type="match status" value="1"/>
</dbReference>
<evidence type="ECO:0000256" key="14">
    <source>
        <dbReference type="SAM" id="MobiDB-lite"/>
    </source>
</evidence>
<dbReference type="SUPFAM" id="SSF56719">
    <property type="entry name" value="Type II DNA topoisomerase"/>
    <property type="match status" value="2"/>
</dbReference>
<dbReference type="EMBL" id="MN739800">
    <property type="protein sequence ID" value="QHT26636.1"/>
    <property type="molecule type" value="Genomic_DNA"/>
</dbReference>
<name>A0A6C0EBV0_9ZZZZ</name>
<comment type="cofactor">
    <cofactor evidence="3">
        <name>Mg(2+)</name>
        <dbReference type="ChEBI" id="CHEBI:18420"/>
    </cofactor>
</comment>
<organism evidence="17">
    <name type="scientific">viral metagenome</name>
    <dbReference type="NCBI Taxonomy" id="1070528"/>
    <lineage>
        <taxon>unclassified sequences</taxon>
        <taxon>metagenomes</taxon>
        <taxon>organismal metagenomes</taxon>
    </lineage>
</organism>
<accession>A0A6C0EBV0</accession>
<dbReference type="PROSITE" id="PS52040">
    <property type="entry name" value="TOPO_IIA"/>
    <property type="match status" value="1"/>
</dbReference>
<keyword evidence="7" id="KW-0547">Nucleotide-binding</keyword>
<dbReference type="Pfam" id="PF01751">
    <property type="entry name" value="Toprim"/>
    <property type="match status" value="1"/>
</dbReference>
<evidence type="ECO:0000256" key="7">
    <source>
        <dbReference type="ARBA" id="ARBA00022741"/>
    </source>
</evidence>
<dbReference type="InterPro" id="IPR013760">
    <property type="entry name" value="Topo_IIA-like_dom_sf"/>
</dbReference>
<feature type="domain" description="Topo IIA-type catalytic" evidence="16">
    <location>
        <begin position="730"/>
        <end position="1168"/>
    </location>
</feature>
<keyword evidence="9" id="KW-0460">Magnesium</keyword>
<evidence type="ECO:0000256" key="8">
    <source>
        <dbReference type="ARBA" id="ARBA00022840"/>
    </source>
</evidence>
<dbReference type="InterPro" id="IPR001241">
    <property type="entry name" value="Topo_IIA"/>
</dbReference>
<dbReference type="GO" id="GO:0003918">
    <property type="term" value="F:DNA topoisomerase type II (double strand cut, ATP-hydrolyzing) activity"/>
    <property type="evidence" value="ECO:0007669"/>
    <property type="project" value="UniProtKB-EC"/>
</dbReference>
<keyword evidence="12" id="KW-0413">Isomerase</keyword>
<dbReference type="InterPro" id="IPR018522">
    <property type="entry name" value="TopoIIA_CS"/>
</dbReference>
<evidence type="ECO:0000256" key="6">
    <source>
        <dbReference type="ARBA" id="ARBA00022723"/>
    </source>
</evidence>
<dbReference type="FunFam" id="3.30.1490.30:FF:000001">
    <property type="entry name" value="DNA topoisomerase 2"/>
    <property type="match status" value="1"/>
</dbReference>
<dbReference type="Gene3D" id="3.30.230.10">
    <property type="match status" value="1"/>
</dbReference>
<dbReference type="PROSITE" id="PS50880">
    <property type="entry name" value="TOPRIM"/>
    <property type="match status" value="1"/>
</dbReference>
<dbReference type="InterPro" id="IPR036890">
    <property type="entry name" value="HATPase_C_sf"/>
</dbReference>
<dbReference type="Gene3D" id="3.40.50.670">
    <property type="match status" value="2"/>
</dbReference>
<dbReference type="InterPro" id="IPR001154">
    <property type="entry name" value="TopoII_euk"/>
</dbReference>
<comment type="similarity">
    <text evidence="4">Belongs to the type II topoisomerase family.</text>
</comment>
<keyword evidence="10" id="KW-0799">Topoisomerase</keyword>
<dbReference type="InterPro" id="IPR031660">
    <property type="entry name" value="TOPRIM_C"/>
</dbReference>
<dbReference type="InterPro" id="IPR013757">
    <property type="entry name" value="Topo_IIA_A_a_sf"/>
</dbReference>
<dbReference type="GO" id="GO:0006265">
    <property type="term" value="P:DNA topological change"/>
    <property type="evidence" value="ECO:0007669"/>
    <property type="project" value="InterPro"/>
</dbReference>
<dbReference type="PROSITE" id="PS00177">
    <property type="entry name" value="TOPOISOMERASE_II"/>
    <property type="match status" value="1"/>
</dbReference>
<dbReference type="Gene3D" id="3.30.1360.40">
    <property type="match status" value="1"/>
</dbReference>
<feature type="coiled-coil region" evidence="13">
    <location>
        <begin position="1131"/>
        <end position="1158"/>
    </location>
</feature>
<dbReference type="AlphaFoldDB" id="A0A6C0EBV0"/>
<dbReference type="InterPro" id="IPR013758">
    <property type="entry name" value="Topo_IIA_A/C_ab"/>
</dbReference>
<dbReference type="InterPro" id="IPR002205">
    <property type="entry name" value="Topo_IIA_dom_A"/>
</dbReference>
<dbReference type="GO" id="GO:0000712">
    <property type="term" value="P:resolution of meiotic recombination intermediates"/>
    <property type="evidence" value="ECO:0007669"/>
    <property type="project" value="TreeGrafter"/>
</dbReference>
<dbReference type="SUPFAM" id="SSF55874">
    <property type="entry name" value="ATPase domain of HSP90 chaperone/DNA topoisomerase II/histidine kinase"/>
    <property type="match status" value="1"/>
</dbReference>
<evidence type="ECO:0000256" key="5">
    <source>
        <dbReference type="ARBA" id="ARBA00012895"/>
    </source>
</evidence>
<keyword evidence="8" id="KW-0067">ATP-binding</keyword>
<evidence type="ECO:0000256" key="2">
    <source>
        <dbReference type="ARBA" id="ARBA00001913"/>
    </source>
</evidence>
<reference evidence="17" key="1">
    <citation type="journal article" date="2020" name="Nature">
        <title>Giant virus diversity and host interactions through global metagenomics.</title>
        <authorList>
            <person name="Schulz F."/>
            <person name="Roux S."/>
            <person name="Paez-Espino D."/>
            <person name="Jungbluth S."/>
            <person name="Walsh D.A."/>
            <person name="Denef V.J."/>
            <person name="McMahon K.D."/>
            <person name="Konstantinidis K.T."/>
            <person name="Eloe-Fadrosh E.A."/>
            <person name="Kyrpides N.C."/>
            <person name="Woyke T."/>
        </authorList>
    </citation>
    <scope>NUCLEOTIDE SEQUENCE</scope>
    <source>
        <strain evidence="17">GVMAG-M-3300023179-2</strain>
    </source>
</reference>
<protein>
    <recommendedName>
        <fullName evidence="5">DNA topoisomerase (ATP-hydrolyzing)</fullName>
        <ecNumber evidence="5">5.6.2.2</ecNumber>
    </recommendedName>
</protein>
<proteinExistence type="inferred from homology"/>
<evidence type="ECO:0000256" key="13">
    <source>
        <dbReference type="SAM" id="Coils"/>
    </source>
</evidence>
<dbReference type="GO" id="GO:0005634">
    <property type="term" value="C:nucleus"/>
    <property type="evidence" value="ECO:0007669"/>
    <property type="project" value="TreeGrafter"/>
</dbReference>
<evidence type="ECO:0000256" key="3">
    <source>
        <dbReference type="ARBA" id="ARBA00001946"/>
    </source>
</evidence>
<dbReference type="GO" id="GO:0046872">
    <property type="term" value="F:metal ion binding"/>
    <property type="evidence" value="ECO:0007669"/>
    <property type="project" value="UniProtKB-KW"/>
</dbReference>
<dbReference type="SUPFAM" id="SSF54211">
    <property type="entry name" value="Ribosomal protein S5 domain 2-like"/>
    <property type="match status" value="1"/>
</dbReference>
<dbReference type="Pfam" id="PF00521">
    <property type="entry name" value="DNA_topoisoIV"/>
    <property type="match status" value="1"/>
</dbReference>
<dbReference type="GO" id="GO:0000819">
    <property type="term" value="P:sister chromatid segregation"/>
    <property type="evidence" value="ECO:0007669"/>
    <property type="project" value="TreeGrafter"/>
</dbReference>
<dbReference type="FunFam" id="3.40.50.670:FF:000001">
    <property type="entry name" value="DNA topoisomerase 2"/>
    <property type="match status" value="1"/>
</dbReference>
<dbReference type="EC" id="5.6.2.2" evidence="5"/>
<dbReference type="CDD" id="cd03481">
    <property type="entry name" value="TopoIIA_Trans_ScTopoIIA"/>
    <property type="match status" value="1"/>
</dbReference>
<dbReference type="GO" id="GO:0005524">
    <property type="term" value="F:ATP binding"/>
    <property type="evidence" value="ECO:0007669"/>
    <property type="project" value="UniProtKB-KW"/>
</dbReference>
<evidence type="ECO:0000259" key="15">
    <source>
        <dbReference type="PROSITE" id="PS50880"/>
    </source>
</evidence>
<dbReference type="InterPro" id="IPR050634">
    <property type="entry name" value="DNA_Topoisomerase_II"/>
</dbReference>
<evidence type="ECO:0000256" key="1">
    <source>
        <dbReference type="ARBA" id="ARBA00000185"/>
    </source>
</evidence>
<evidence type="ECO:0000259" key="16">
    <source>
        <dbReference type="PROSITE" id="PS52040"/>
    </source>
</evidence>
<dbReference type="PRINTS" id="PR00418">
    <property type="entry name" value="TPI2FAMILY"/>
</dbReference>
<keyword evidence="11" id="KW-0238">DNA-binding</keyword>
<dbReference type="SMART" id="SM00434">
    <property type="entry name" value="TOP4c"/>
    <property type="match status" value="1"/>
</dbReference>
<dbReference type="Pfam" id="PF16898">
    <property type="entry name" value="TOPRIM_C"/>
    <property type="match status" value="2"/>
</dbReference>
<dbReference type="Gene3D" id="1.10.268.10">
    <property type="entry name" value="Topoisomerase, domain 3"/>
    <property type="match status" value="1"/>
</dbReference>